<dbReference type="InterPro" id="IPR013894">
    <property type="entry name" value="RMI1_OB"/>
</dbReference>
<feature type="domain" description="RMI1 N-terminal" evidence="3">
    <location>
        <begin position="13"/>
        <end position="55"/>
    </location>
</feature>
<evidence type="ECO:0008006" key="6">
    <source>
        <dbReference type="Google" id="ProtNLM"/>
    </source>
</evidence>
<feature type="region of interest" description="Disordered" evidence="1">
    <location>
        <begin position="126"/>
        <end position="146"/>
    </location>
</feature>
<accession>A0A8K0WU88</accession>
<sequence length="238" mass="25678">MDLQSQLRSSILTASLPPPSSSFLSTLIQARNPPLPLPSLLATARSRLLACDLTSNNIIHASIAALPADLANPTVKELSLPRDAHVQVLDVENLSVSRWNQVEEIEAVERGERTRGREVIRIVEDSQDDAHQQPARETAGGAIPPAGKNATHKLVLQDCQGQKVFALELRRVNSIGVGSTMMGEKMLLKAGTIVARGVIMLTPDNCVLLGGKIDSWQKAWTDGRLARLKESTSAISSN</sequence>
<gene>
    <name evidence="4" type="ORF">B0I35DRAFT_476218</name>
</gene>
<evidence type="ECO:0000259" key="2">
    <source>
        <dbReference type="Pfam" id="PF08585"/>
    </source>
</evidence>
<dbReference type="InterPro" id="IPR042470">
    <property type="entry name" value="RMI1_N_C_sf"/>
</dbReference>
<dbReference type="Pfam" id="PF08585">
    <property type="entry name" value="RMI1_N_C"/>
    <property type="match status" value="1"/>
</dbReference>
<protein>
    <recommendedName>
        <fullName evidence="6">RecQ mediated genome instability protein 1-like N-terminal helical domain-containing protein</fullName>
    </recommendedName>
</protein>
<evidence type="ECO:0000259" key="3">
    <source>
        <dbReference type="Pfam" id="PF21000"/>
    </source>
</evidence>
<evidence type="ECO:0000256" key="1">
    <source>
        <dbReference type="SAM" id="MobiDB-lite"/>
    </source>
</evidence>
<proteinExistence type="predicted"/>
<dbReference type="Gene3D" id="2.40.50.770">
    <property type="entry name" value="RecQ-mediated genome instability protein Rmi1, C-terminal domain"/>
    <property type="match status" value="1"/>
</dbReference>
<dbReference type="Pfam" id="PF21000">
    <property type="entry name" value="RMI1_N_N"/>
    <property type="match status" value="1"/>
</dbReference>
<dbReference type="InterPro" id="IPR049363">
    <property type="entry name" value="RMI1_N"/>
</dbReference>
<feature type="domain" description="RecQ mediated genome instability protein 1 OB-fold" evidence="2">
    <location>
        <begin position="66"/>
        <end position="224"/>
    </location>
</feature>
<dbReference type="Proteomes" id="UP000813444">
    <property type="component" value="Unassembled WGS sequence"/>
</dbReference>
<name>A0A8K0WU88_9HYPO</name>
<evidence type="ECO:0000313" key="4">
    <source>
        <dbReference type="EMBL" id="KAH7325021.1"/>
    </source>
</evidence>
<organism evidence="4 5">
    <name type="scientific">Stachybotrys elegans</name>
    <dbReference type="NCBI Taxonomy" id="80388"/>
    <lineage>
        <taxon>Eukaryota</taxon>
        <taxon>Fungi</taxon>
        <taxon>Dikarya</taxon>
        <taxon>Ascomycota</taxon>
        <taxon>Pezizomycotina</taxon>
        <taxon>Sordariomycetes</taxon>
        <taxon>Hypocreomycetidae</taxon>
        <taxon>Hypocreales</taxon>
        <taxon>Stachybotryaceae</taxon>
        <taxon>Stachybotrys</taxon>
    </lineage>
</organism>
<reference evidence="4" key="1">
    <citation type="journal article" date="2021" name="Nat. Commun.">
        <title>Genetic determinants of endophytism in the Arabidopsis root mycobiome.</title>
        <authorList>
            <person name="Mesny F."/>
            <person name="Miyauchi S."/>
            <person name="Thiergart T."/>
            <person name="Pickel B."/>
            <person name="Atanasova L."/>
            <person name="Karlsson M."/>
            <person name="Huettel B."/>
            <person name="Barry K.W."/>
            <person name="Haridas S."/>
            <person name="Chen C."/>
            <person name="Bauer D."/>
            <person name="Andreopoulos W."/>
            <person name="Pangilinan J."/>
            <person name="LaButti K."/>
            <person name="Riley R."/>
            <person name="Lipzen A."/>
            <person name="Clum A."/>
            <person name="Drula E."/>
            <person name="Henrissat B."/>
            <person name="Kohler A."/>
            <person name="Grigoriev I.V."/>
            <person name="Martin F.M."/>
            <person name="Hacquard S."/>
        </authorList>
    </citation>
    <scope>NUCLEOTIDE SEQUENCE</scope>
    <source>
        <strain evidence="4">MPI-CAGE-CH-0235</strain>
    </source>
</reference>
<dbReference type="AlphaFoldDB" id="A0A8K0WU88"/>
<dbReference type="SMART" id="SM01161">
    <property type="entry name" value="DUF1767"/>
    <property type="match status" value="1"/>
</dbReference>
<evidence type="ECO:0000313" key="5">
    <source>
        <dbReference type="Proteomes" id="UP000813444"/>
    </source>
</evidence>
<keyword evidence="5" id="KW-1185">Reference proteome</keyword>
<comment type="caution">
    <text evidence="4">The sequence shown here is derived from an EMBL/GenBank/DDBJ whole genome shotgun (WGS) entry which is preliminary data.</text>
</comment>
<dbReference type="EMBL" id="JAGPNK010000003">
    <property type="protein sequence ID" value="KAH7325021.1"/>
    <property type="molecule type" value="Genomic_DNA"/>
</dbReference>
<dbReference type="OrthoDB" id="341511at2759"/>